<evidence type="ECO:0000256" key="3">
    <source>
        <dbReference type="ARBA" id="ARBA00022692"/>
    </source>
</evidence>
<evidence type="ECO:0000256" key="4">
    <source>
        <dbReference type="ARBA" id="ARBA00022989"/>
    </source>
</evidence>
<keyword evidence="6" id="KW-1003">Cell membrane</keyword>
<dbReference type="PANTHER" id="PTHR23427:SF2">
    <property type="entry name" value="SURFEIT LOCUS PROTEIN 1"/>
    <property type="match status" value="1"/>
</dbReference>
<reference evidence="9" key="1">
    <citation type="journal article" date="2019" name="Int. J. Syst. Evol. Microbiol.">
        <title>The Global Catalogue of Microorganisms (GCM) 10K type strain sequencing project: providing services to taxonomists for standard genome sequencing and annotation.</title>
        <authorList>
            <consortium name="The Broad Institute Genomics Platform"/>
            <consortium name="The Broad Institute Genome Sequencing Center for Infectious Disease"/>
            <person name="Wu L."/>
            <person name="Ma J."/>
        </authorList>
    </citation>
    <scope>NUCLEOTIDE SEQUENCE [LARGE SCALE GENOMIC DNA]</scope>
    <source>
        <strain evidence="9">CGMCC 4.7382</strain>
    </source>
</reference>
<comment type="similarity">
    <text evidence="2 6">Belongs to the SURF1 family.</text>
</comment>
<feature type="region of interest" description="Disordered" evidence="7">
    <location>
        <begin position="197"/>
        <end position="226"/>
    </location>
</feature>
<evidence type="ECO:0000256" key="2">
    <source>
        <dbReference type="ARBA" id="ARBA00007165"/>
    </source>
</evidence>
<dbReference type="PROSITE" id="PS51257">
    <property type="entry name" value="PROKAR_LIPOPROTEIN"/>
    <property type="match status" value="1"/>
</dbReference>
<dbReference type="Proteomes" id="UP001596540">
    <property type="component" value="Unassembled WGS sequence"/>
</dbReference>
<evidence type="ECO:0000313" key="9">
    <source>
        <dbReference type="Proteomes" id="UP001596540"/>
    </source>
</evidence>
<keyword evidence="9" id="KW-1185">Reference proteome</keyword>
<dbReference type="RefSeq" id="WP_379868052.1">
    <property type="nucleotide sequence ID" value="NZ_JBHTBH010000001.1"/>
</dbReference>
<keyword evidence="4 6" id="KW-1133">Transmembrane helix</keyword>
<comment type="caution">
    <text evidence="8">The sequence shown here is derived from an EMBL/GenBank/DDBJ whole genome shotgun (WGS) entry which is preliminary data.</text>
</comment>
<evidence type="ECO:0000313" key="8">
    <source>
        <dbReference type="EMBL" id="MFC7326279.1"/>
    </source>
</evidence>
<evidence type="ECO:0000256" key="7">
    <source>
        <dbReference type="SAM" id="MobiDB-lite"/>
    </source>
</evidence>
<keyword evidence="5 6" id="KW-0472">Membrane</keyword>
<feature type="transmembrane region" description="Helical" evidence="6">
    <location>
        <begin position="239"/>
        <end position="257"/>
    </location>
</feature>
<proteinExistence type="inferred from homology"/>
<feature type="region of interest" description="Disordered" evidence="7">
    <location>
        <begin position="129"/>
        <end position="158"/>
    </location>
</feature>
<feature type="transmembrane region" description="Helical" evidence="6">
    <location>
        <begin position="12"/>
        <end position="32"/>
    </location>
</feature>
<gene>
    <name evidence="8" type="ORF">ACFQRF_00880</name>
</gene>
<name>A0ABW2K8G6_9ACTN</name>
<evidence type="ECO:0000256" key="5">
    <source>
        <dbReference type="ARBA" id="ARBA00023136"/>
    </source>
</evidence>
<dbReference type="InterPro" id="IPR002994">
    <property type="entry name" value="Surf1/Shy1"/>
</dbReference>
<feature type="region of interest" description="Disordered" evidence="7">
    <location>
        <begin position="267"/>
        <end position="288"/>
    </location>
</feature>
<protein>
    <recommendedName>
        <fullName evidence="6">SURF1-like protein</fullName>
    </recommendedName>
</protein>
<keyword evidence="3 6" id="KW-0812">Transmembrane</keyword>
<dbReference type="InterPro" id="IPR045214">
    <property type="entry name" value="Surf1/Surf4"/>
</dbReference>
<comment type="subcellular location">
    <subcellularLocation>
        <location evidence="6">Cell membrane</location>
        <topology evidence="6">Multi-pass membrane protein</topology>
    </subcellularLocation>
    <subcellularLocation>
        <location evidence="1">Membrane</location>
    </subcellularLocation>
</comment>
<accession>A0ABW2K8G6</accession>
<evidence type="ECO:0000256" key="1">
    <source>
        <dbReference type="ARBA" id="ARBA00004370"/>
    </source>
</evidence>
<dbReference type="Pfam" id="PF02104">
    <property type="entry name" value="SURF1"/>
    <property type="match status" value="1"/>
</dbReference>
<organism evidence="8 9">
    <name type="scientific">Marinactinospora rubrisoli</name>
    <dbReference type="NCBI Taxonomy" id="2715399"/>
    <lineage>
        <taxon>Bacteria</taxon>
        <taxon>Bacillati</taxon>
        <taxon>Actinomycetota</taxon>
        <taxon>Actinomycetes</taxon>
        <taxon>Streptosporangiales</taxon>
        <taxon>Nocardiopsidaceae</taxon>
        <taxon>Marinactinospora</taxon>
    </lineage>
</organism>
<feature type="compositionally biased region" description="Low complexity" evidence="7">
    <location>
        <begin position="207"/>
        <end position="216"/>
    </location>
</feature>
<dbReference type="PANTHER" id="PTHR23427">
    <property type="entry name" value="SURFEIT LOCUS PROTEIN"/>
    <property type="match status" value="1"/>
</dbReference>
<evidence type="ECO:0000256" key="6">
    <source>
        <dbReference type="RuleBase" id="RU363076"/>
    </source>
</evidence>
<dbReference type="EMBL" id="JBHTBH010000001">
    <property type="protein sequence ID" value="MFC7326279.1"/>
    <property type="molecule type" value="Genomic_DNA"/>
</dbReference>
<dbReference type="PROSITE" id="PS50895">
    <property type="entry name" value="SURF1"/>
    <property type="match status" value="1"/>
</dbReference>
<sequence length="288" mass="30054">MRFPLLQPRWLGIHLLGIVVMLGCFGLGYWQFVRAQEPSREVITNPVEELAAAVRLETVLEPGEYMGQDRANEAVRVTGTFDPDGQVVVPALSPEGDEGYSVVAPLVTADGAAVAVDRGWLPKAQVGADRVAPAPPGGEVTVTGWLRPPQGENTEGYSAMSVPEGEAERIAPAVLVNTWPYELYDGYVVLGEQAAAEPGGDAGGDGAAESAAAESGLRIVPPPDPPTGITWNARNLSYAAQWAVFGIAAIVFWVSLVRRELADRRAAAESGGATGGADGAQPSVVGAD</sequence>
<dbReference type="CDD" id="cd06662">
    <property type="entry name" value="SURF1"/>
    <property type="match status" value="1"/>
</dbReference>